<evidence type="ECO:0000256" key="3">
    <source>
        <dbReference type="SAM" id="MobiDB-lite"/>
    </source>
</evidence>
<dbReference type="AlphaFoldDB" id="A0A8C6ZZD1"/>
<protein>
    <recommendedName>
        <fullName evidence="4">Phorbol-ester/DAG-type domain-containing protein</fullName>
    </recommendedName>
</protein>
<dbReference type="InterPro" id="IPR051632">
    <property type="entry name" value="Rho_GEF"/>
</dbReference>
<dbReference type="InterPro" id="IPR046349">
    <property type="entry name" value="C1-like_sf"/>
</dbReference>
<dbReference type="Proteomes" id="UP000694420">
    <property type="component" value="Unplaced"/>
</dbReference>
<keyword evidence="6" id="KW-1185">Reference proteome</keyword>
<dbReference type="PROSITE" id="PS50081">
    <property type="entry name" value="ZF_DAG_PE_2"/>
    <property type="match status" value="1"/>
</dbReference>
<evidence type="ECO:0000313" key="5">
    <source>
        <dbReference type="Ensembl" id="ENSNPEP00000021480.1"/>
    </source>
</evidence>
<proteinExistence type="predicted"/>
<keyword evidence="1" id="KW-0479">Metal-binding</keyword>
<feature type="domain" description="Phorbol-ester/DAG-type" evidence="4">
    <location>
        <begin position="321"/>
        <end position="368"/>
    </location>
</feature>
<dbReference type="Pfam" id="PF00130">
    <property type="entry name" value="C1_1"/>
    <property type="match status" value="1"/>
</dbReference>
<evidence type="ECO:0000259" key="4">
    <source>
        <dbReference type="PROSITE" id="PS50081"/>
    </source>
</evidence>
<evidence type="ECO:0000256" key="2">
    <source>
        <dbReference type="ARBA" id="ARBA00022833"/>
    </source>
</evidence>
<feature type="region of interest" description="Disordered" evidence="3">
    <location>
        <begin position="88"/>
        <end position="127"/>
    </location>
</feature>
<evidence type="ECO:0000313" key="6">
    <source>
        <dbReference type="Proteomes" id="UP000694420"/>
    </source>
</evidence>
<dbReference type="SUPFAM" id="SSF57889">
    <property type="entry name" value="Cysteine-rich domain"/>
    <property type="match status" value="1"/>
</dbReference>
<reference evidence="5" key="1">
    <citation type="submission" date="2025-08" db="UniProtKB">
        <authorList>
            <consortium name="Ensembl"/>
        </authorList>
    </citation>
    <scope>IDENTIFICATION</scope>
</reference>
<dbReference type="GO" id="GO:0000902">
    <property type="term" value="P:cell morphogenesis"/>
    <property type="evidence" value="ECO:0007669"/>
    <property type="project" value="TreeGrafter"/>
</dbReference>
<reference evidence="5" key="2">
    <citation type="submission" date="2025-09" db="UniProtKB">
        <authorList>
            <consortium name="Ensembl"/>
        </authorList>
    </citation>
    <scope>IDENTIFICATION</scope>
</reference>
<dbReference type="GO" id="GO:0046872">
    <property type="term" value="F:metal ion binding"/>
    <property type="evidence" value="ECO:0007669"/>
    <property type="project" value="UniProtKB-KW"/>
</dbReference>
<dbReference type="PROSITE" id="PS00479">
    <property type="entry name" value="ZF_DAG_PE_1"/>
    <property type="match status" value="1"/>
</dbReference>
<dbReference type="SMART" id="SM00109">
    <property type="entry name" value="C1"/>
    <property type="match status" value="1"/>
</dbReference>
<sequence>MDSDSDSPFNYSWPSLPKMRIRRRAPRQEQRHSTFDVLKKFKTPPTFFSAARLSTMLDGNDEVYTNCMVVDQVGDLKSDYIHGDSVSNETCLNPTNSTPMAKSSSSPSLEENDQCIYDPNERSQLSVKNGDNADLRHRADSYLPVKTHGFIKERGHSSLDDLEVDNRAESVSDRSLVHYLPLSSSEATASHREEIVSSETSTDFTINRAESLSLATSLQPKECLLSGIRSRSYSCSSPKGLLGRPCIPRDFAVGDSSEGRCPLSSWIQEEEWDKYMVPAKTESEKCKVSRTFSFLMNRMTSTRNKCKTKNKDAKDKEKLNRHNFVNGTFSGVIPCTACEKALLGKESLQCSYCNVIVHKSCKECAPVCTKVTSYTSLFLLENIYSSLGDISQPVFSLVHPSSSLPIGLSAARREASQQSHSLSKSVPGASFERRSMPFPEQDSETSTWRSKSRSEEMLQALGTYSSMDSFMMEDDVDSSQWTDLSTEAQEFEAESWSLIVDPAFCSKQEKDVIKRQDVIFG</sequence>
<feature type="region of interest" description="Disordered" evidence="3">
    <location>
        <begin position="417"/>
        <end position="454"/>
    </location>
</feature>
<organism evidence="5 6">
    <name type="scientific">Nothoprocta perdicaria</name>
    <name type="common">Chilean tinamou</name>
    <name type="synonym">Crypturus perdicarius</name>
    <dbReference type="NCBI Taxonomy" id="30464"/>
    <lineage>
        <taxon>Eukaryota</taxon>
        <taxon>Metazoa</taxon>
        <taxon>Chordata</taxon>
        <taxon>Craniata</taxon>
        <taxon>Vertebrata</taxon>
        <taxon>Euteleostomi</taxon>
        <taxon>Archelosauria</taxon>
        <taxon>Archosauria</taxon>
        <taxon>Dinosauria</taxon>
        <taxon>Saurischia</taxon>
        <taxon>Theropoda</taxon>
        <taxon>Coelurosauria</taxon>
        <taxon>Aves</taxon>
        <taxon>Palaeognathae</taxon>
        <taxon>Tinamiformes</taxon>
        <taxon>Tinamidae</taxon>
        <taxon>Nothoprocta</taxon>
    </lineage>
</organism>
<feature type="compositionally biased region" description="Polar residues" evidence="3">
    <location>
        <begin position="88"/>
        <end position="102"/>
    </location>
</feature>
<dbReference type="Ensembl" id="ENSNPET00000022031.1">
    <property type="protein sequence ID" value="ENSNPEP00000021480.1"/>
    <property type="gene ID" value="ENSNPEG00000015927.1"/>
</dbReference>
<dbReference type="PANTHER" id="PTHR13944:SF22">
    <property type="entry name" value="RHO GUANINE NUCLEOTIDE EXCHANGE FACTOR 28"/>
    <property type="match status" value="1"/>
</dbReference>
<name>A0A8C6ZZD1_NOTPE</name>
<dbReference type="InterPro" id="IPR002219">
    <property type="entry name" value="PKC_DAG/PE"/>
</dbReference>
<evidence type="ECO:0000256" key="1">
    <source>
        <dbReference type="ARBA" id="ARBA00022723"/>
    </source>
</evidence>
<keyword evidence="2" id="KW-0862">Zinc</keyword>
<dbReference type="PANTHER" id="PTHR13944">
    <property type="entry name" value="AGAP007712-PA"/>
    <property type="match status" value="1"/>
</dbReference>
<accession>A0A8C6ZZD1</accession>
<dbReference type="GO" id="GO:0035023">
    <property type="term" value="P:regulation of Rho protein signal transduction"/>
    <property type="evidence" value="ECO:0007669"/>
    <property type="project" value="TreeGrafter"/>
</dbReference>
<dbReference type="Gene3D" id="3.30.60.20">
    <property type="match status" value="1"/>
</dbReference>